<gene>
    <name evidence="1" type="ORF">BG55_17485</name>
</gene>
<reference evidence="1 2" key="1">
    <citation type="submission" date="2014-02" db="EMBL/GenBank/DDBJ databases">
        <title>Draft genome of Erwinia mallotivora strain BT-MARDI, a papaya dieback pathogen.</title>
        <authorList>
            <person name="Redzuan R."/>
            <person name="Abu Bakar N."/>
            <person name="Badrun R."/>
            <person name="Mohd Raih M.F."/>
            <person name="Rozano L."/>
            <person name="Mat Amin N."/>
        </authorList>
    </citation>
    <scope>NUCLEOTIDE SEQUENCE [LARGE SCALE GENOMIC DNA]</scope>
    <source>
        <strain evidence="1 2">BT-MARDI</strain>
    </source>
</reference>
<dbReference type="OrthoDB" id="8939453at2"/>
<sequence>MKIFNHEVTAGLLRGWWNEDVQGLHYWNLRENGVDACYEKGKKAKFAGHDYLYVGNQNNLPVDLAFEDGIAKHEQRLVTLANALWQGKGDQQLLAKYAQTALPAITASAVRSKWGLDGVGKVLQLDERKRVAWLKNNFETTYKSYLNWDFTFWQSTDAPLLICDSPLFDFRWRMDSADDNMRFCFMPLGPHAAVTGAPSFRRNMYSPATVLGKVKNPPPANNSFSLAKISLPLNIVSHFNTLTLHRARGWVVAKNREELLKHADFLQPHNLAERIKSDTVIELRNGIVSKRSPL</sequence>
<name>A0A014N4L9_9GAMM</name>
<dbReference type="PATRIC" id="fig|69222.5.peg.3562"/>
<protein>
    <submittedName>
        <fullName evidence="1">Uncharacterized protein</fullName>
    </submittedName>
</protein>
<dbReference type="Proteomes" id="UP000019918">
    <property type="component" value="Unassembled WGS sequence"/>
</dbReference>
<organism evidence="1 2">
    <name type="scientific">Erwinia mallotivora</name>
    <dbReference type="NCBI Taxonomy" id="69222"/>
    <lineage>
        <taxon>Bacteria</taxon>
        <taxon>Pseudomonadati</taxon>
        <taxon>Pseudomonadota</taxon>
        <taxon>Gammaproteobacteria</taxon>
        <taxon>Enterobacterales</taxon>
        <taxon>Erwiniaceae</taxon>
        <taxon>Erwinia</taxon>
    </lineage>
</organism>
<dbReference type="EMBL" id="JFHN01000063">
    <property type="protein sequence ID" value="EXU74348.1"/>
    <property type="molecule type" value="Genomic_DNA"/>
</dbReference>
<accession>A0A014N4L9</accession>
<dbReference type="STRING" id="69222.BG55_17485"/>
<evidence type="ECO:0000313" key="2">
    <source>
        <dbReference type="Proteomes" id="UP000019918"/>
    </source>
</evidence>
<comment type="caution">
    <text evidence="1">The sequence shown here is derived from an EMBL/GenBank/DDBJ whole genome shotgun (WGS) entry which is preliminary data.</text>
</comment>
<keyword evidence="2" id="KW-1185">Reference proteome</keyword>
<dbReference type="RefSeq" id="WP_034939727.1">
    <property type="nucleotide sequence ID" value="NZ_JFHN01000063.1"/>
</dbReference>
<proteinExistence type="predicted"/>
<dbReference type="AlphaFoldDB" id="A0A014N4L9"/>
<evidence type="ECO:0000313" key="1">
    <source>
        <dbReference type="EMBL" id="EXU74348.1"/>
    </source>
</evidence>